<evidence type="ECO:0000313" key="1">
    <source>
        <dbReference type="EMBL" id="TFY71595.1"/>
    </source>
</evidence>
<evidence type="ECO:0000313" key="2">
    <source>
        <dbReference type="Proteomes" id="UP000298327"/>
    </source>
</evidence>
<organism evidence="1 2">
    <name type="scientific">Dentipellis fragilis</name>
    <dbReference type="NCBI Taxonomy" id="205917"/>
    <lineage>
        <taxon>Eukaryota</taxon>
        <taxon>Fungi</taxon>
        <taxon>Dikarya</taxon>
        <taxon>Basidiomycota</taxon>
        <taxon>Agaricomycotina</taxon>
        <taxon>Agaricomycetes</taxon>
        <taxon>Russulales</taxon>
        <taxon>Hericiaceae</taxon>
        <taxon>Dentipellis</taxon>
    </lineage>
</organism>
<sequence length="390" mass="44651">MDNFDGNPELREAFPYSAFNLRYLELQNFTVSSMPSAGLLRNLTSFVSHGGLMWTLPQCLDVLRRMPALKTLRLHFPFQSVQWNRYVYECPRMTEDVSLPRLCELSLACTDSDAAAFFHRITLNPLTSVYLNVPSVDGVPLDRHSLIRVYEKIAKDFHLEFPRDSAGFKLRWIAEHWTPSRPGHPSHRVETTLEVHINKGSLDSVNHAADFTDATSLCSSLDFQKIIHLYVCFRPGHHYSHHELFAFKSFLQDQFHSVQCLCLEESSNVDIWNLVEVRDWKFGSGSCAPFPQLDTLIIDSPRMRSTANDDEFGRTDTFDYMIKVLADSFCKRVARAHTAPLRNLIIDGVRVRSKVINFYTAQTCGAVIFHEGRIVHDMKSINTFRSLSGL</sequence>
<accession>A0A4Y9ZA02</accession>
<reference evidence="1 2" key="1">
    <citation type="submission" date="2019-02" db="EMBL/GenBank/DDBJ databases">
        <title>Genome sequencing of the rare red list fungi Dentipellis fragilis.</title>
        <authorList>
            <person name="Buettner E."/>
            <person name="Kellner H."/>
        </authorList>
    </citation>
    <scope>NUCLEOTIDE SEQUENCE [LARGE SCALE GENOMIC DNA]</scope>
    <source>
        <strain evidence="1 2">DSM 105465</strain>
    </source>
</reference>
<name>A0A4Y9ZA02_9AGAM</name>
<protein>
    <submittedName>
        <fullName evidence="1">Uncharacterized protein</fullName>
    </submittedName>
</protein>
<keyword evidence="2" id="KW-1185">Reference proteome</keyword>
<dbReference type="AlphaFoldDB" id="A0A4Y9ZA02"/>
<proteinExistence type="predicted"/>
<gene>
    <name evidence="1" type="ORF">EVG20_g1408</name>
</gene>
<dbReference type="Proteomes" id="UP000298327">
    <property type="component" value="Unassembled WGS sequence"/>
</dbReference>
<dbReference type="EMBL" id="SEOQ01000044">
    <property type="protein sequence ID" value="TFY71595.1"/>
    <property type="molecule type" value="Genomic_DNA"/>
</dbReference>
<comment type="caution">
    <text evidence="1">The sequence shown here is derived from an EMBL/GenBank/DDBJ whole genome shotgun (WGS) entry which is preliminary data.</text>
</comment>